<sequence length="300" mass="33163">MGLDQYVHTLGNHMKARYGQKIHKLTIDASFTCPNRDGSLGRGGCTFCNVTSFSAEAGQGKSVALQLAEGKARRGDSKRYMAYFQAYTSTYDEYRVLKRRYEEALAVSDIVGLCVGTRPDCVPDSVLDLMAGYRAQGMELWLELGLQSAHDDTLKRINRGHGFGAYRDALTRARALGIQVCTHLIMGLPGEGPDHAFETLDRVLELGVDGLKLHPLHVVQNSTMAKQYQAGRLPLMDADIYMDTAAEMIRRTPPSVVFHRISAYARPPELIAPDWCSDKWLALNGILDRLKRDGGQGSAL</sequence>
<protein>
    <submittedName>
        <fullName evidence="8">TIGR01212 family radical SAM protein</fullName>
    </submittedName>
</protein>
<evidence type="ECO:0000256" key="2">
    <source>
        <dbReference type="ARBA" id="ARBA00022485"/>
    </source>
</evidence>
<comment type="cofactor">
    <cofactor evidence="1">
        <name>[4Fe-4S] cluster</name>
        <dbReference type="ChEBI" id="CHEBI:49883"/>
    </cofactor>
</comment>
<dbReference type="GO" id="GO:0046872">
    <property type="term" value="F:metal ion binding"/>
    <property type="evidence" value="ECO:0007669"/>
    <property type="project" value="UniProtKB-KW"/>
</dbReference>
<dbReference type="PROSITE" id="PS51918">
    <property type="entry name" value="RADICAL_SAM"/>
    <property type="match status" value="1"/>
</dbReference>
<organism evidence="8 9">
    <name type="scientific">Ferrimonas sediminicola</name>
    <dbReference type="NCBI Taxonomy" id="2569538"/>
    <lineage>
        <taxon>Bacteria</taxon>
        <taxon>Pseudomonadati</taxon>
        <taxon>Pseudomonadota</taxon>
        <taxon>Gammaproteobacteria</taxon>
        <taxon>Alteromonadales</taxon>
        <taxon>Ferrimonadaceae</taxon>
        <taxon>Ferrimonas</taxon>
    </lineage>
</organism>
<evidence type="ECO:0000256" key="4">
    <source>
        <dbReference type="ARBA" id="ARBA00022723"/>
    </source>
</evidence>
<dbReference type="EMBL" id="SWCI01000001">
    <property type="protein sequence ID" value="TKB51521.1"/>
    <property type="molecule type" value="Genomic_DNA"/>
</dbReference>
<name>A0A4V5NVQ7_9GAMM</name>
<dbReference type="PANTHER" id="PTHR11135">
    <property type="entry name" value="HISTONE ACETYLTRANSFERASE-RELATED"/>
    <property type="match status" value="1"/>
</dbReference>
<dbReference type="OrthoDB" id="9801689at2"/>
<comment type="caution">
    <text evidence="8">The sequence shown here is derived from an EMBL/GenBank/DDBJ whole genome shotgun (WGS) entry which is preliminary data.</text>
</comment>
<accession>A0A4V5NVQ7</accession>
<dbReference type="SFLD" id="SFLDG01086">
    <property type="entry name" value="elongater_protein-like"/>
    <property type="match status" value="1"/>
</dbReference>
<keyword evidence="2" id="KW-0004">4Fe-4S</keyword>
<dbReference type="InterPro" id="IPR058240">
    <property type="entry name" value="rSAM_sf"/>
</dbReference>
<evidence type="ECO:0000256" key="1">
    <source>
        <dbReference type="ARBA" id="ARBA00001966"/>
    </source>
</evidence>
<keyword evidence="4" id="KW-0479">Metal-binding</keyword>
<dbReference type="SFLD" id="SFLDS00029">
    <property type="entry name" value="Radical_SAM"/>
    <property type="match status" value="1"/>
</dbReference>
<evidence type="ECO:0000256" key="6">
    <source>
        <dbReference type="ARBA" id="ARBA00023014"/>
    </source>
</evidence>
<dbReference type="NCBIfam" id="TIGR01212">
    <property type="entry name" value="TIGR01212 family radical SAM protein"/>
    <property type="match status" value="1"/>
</dbReference>
<dbReference type="GO" id="GO:0051539">
    <property type="term" value="F:4 iron, 4 sulfur cluster binding"/>
    <property type="evidence" value="ECO:0007669"/>
    <property type="project" value="UniProtKB-KW"/>
</dbReference>
<evidence type="ECO:0000313" key="8">
    <source>
        <dbReference type="EMBL" id="TKB51521.1"/>
    </source>
</evidence>
<dbReference type="Gene3D" id="3.80.30.20">
    <property type="entry name" value="tm_1862 like domain"/>
    <property type="match status" value="1"/>
</dbReference>
<dbReference type="Pfam" id="PF16199">
    <property type="entry name" value="Radical_SAM_C"/>
    <property type="match status" value="1"/>
</dbReference>
<dbReference type="InterPro" id="IPR023404">
    <property type="entry name" value="rSAM_horseshoe"/>
</dbReference>
<keyword evidence="5" id="KW-0408">Iron</keyword>
<dbReference type="RefSeq" id="WP_136851162.1">
    <property type="nucleotide sequence ID" value="NZ_SWCI01000001.1"/>
</dbReference>
<dbReference type="InterPro" id="IPR039661">
    <property type="entry name" value="ELP3"/>
</dbReference>
<dbReference type="SUPFAM" id="SSF102114">
    <property type="entry name" value="Radical SAM enzymes"/>
    <property type="match status" value="1"/>
</dbReference>
<evidence type="ECO:0000259" key="7">
    <source>
        <dbReference type="PROSITE" id="PS51918"/>
    </source>
</evidence>
<reference evidence="8 9" key="1">
    <citation type="submission" date="2019-04" db="EMBL/GenBank/DDBJ databases">
        <authorList>
            <person name="Hwang J.C."/>
        </authorList>
    </citation>
    <scope>NUCLEOTIDE SEQUENCE [LARGE SCALE GENOMIC DNA]</scope>
    <source>
        <strain evidence="8 9">IMCC35001</strain>
    </source>
</reference>
<gene>
    <name evidence="8" type="ORF">FCL40_02920</name>
</gene>
<dbReference type="InterPro" id="IPR006638">
    <property type="entry name" value="Elp3/MiaA/NifB-like_rSAM"/>
</dbReference>
<dbReference type="InterPro" id="IPR007197">
    <property type="entry name" value="rSAM"/>
</dbReference>
<dbReference type="Pfam" id="PF04055">
    <property type="entry name" value="Radical_SAM"/>
    <property type="match status" value="1"/>
</dbReference>
<evidence type="ECO:0000256" key="3">
    <source>
        <dbReference type="ARBA" id="ARBA00022691"/>
    </source>
</evidence>
<keyword evidence="6" id="KW-0411">Iron-sulfur</keyword>
<keyword evidence="9" id="KW-1185">Reference proteome</keyword>
<proteinExistence type="predicted"/>
<dbReference type="InterPro" id="IPR032432">
    <property type="entry name" value="Radical_SAM_C"/>
</dbReference>
<dbReference type="GO" id="GO:0003824">
    <property type="term" value="F:catalytic activity"/>
    <property type="evidence" value="ECO:0007669"/>
    <property type="project" value="InterPro"/>
</dbReference>
<dbReference type="PANTHER" id="PTHR11135:SF1">
    <property type="entry name" value="PROTEIN YHCC"/>
    <property type="match status" value="1"/>
</dbReference>
<dbReference type="SMART" id="SM00729">
    <property type="entry name" value="Elp3"/>
    <property type="match status" value="1"/>
</dbReference>
<keyword evidence="3" id="KW-0949">S-adenosyl-L-methionine</keyword>
<dbReference type="InterPro" id="IPR005911">
    <property type="entry name" value="YhcC-like"/>
</dbReference>
<evidence type="ECO:0000256" key="5">
    <source>
        <dbReference type="ARBA" id="ARBA00023004"/>
    </source>
</evidence>
<dbReference type="Proteomes" id="UP000305674">
    <property type="component" value="Unassembled WGS sequence"/>
</dbReference>
<feature type="domain" description="Radical SAM core" evidence="7">
    <location>
        <begin position="17"/>
        <end position="251"/>
    </location>
</feature>
<dbReference type="AlphaFoldDB" id="A0A4V5NVQ7"/>
<dbReference type="SFLD" id="SFLDG01091">
    <property type="entry name" value="uncharacterized_CHP01210-like"/>
    <property type="match status" value="1"/>
</dbReference>
<evidence type="ECO:0000313" key="9">
    <source>
        <dbReference type="Proteomes" id="UP000305674"/>
    </source>
</evidence>